<name>A0A8D9A6Y1_9HEMI</name>
<dbReference type="EMBL" id="HBUF01557613">
    <property type="protein sequence ID" value="CAG6760792.1"/>
    <property type="molecule type" value="Transcribed_RNA"/>
</dbReference>
<proteinExistence type="predicted"/>
<dbReference type="EMBL" id="HBUF01557616">
    <property type="protein sequence ID" value="CAG6760807.1"/>
    <property type="molecule type" value="Transcribed_RNA"/>
</dbReference>
<evidence type="ECO:0000313" key="1">
    <source>
        <dbReference type="EMBL" id="CAG6760788.1"/>
    </source>
</evidence>
<protein>
    <submittedName>
        <fullName evidence="1">Uncharacterized protein</fullName>
    </submittedName>
</protein>
<reference evidence="1" key="1">
    <citation type="submission" date="2021-05" db="EMBL/GenBank/DDBJ databases">
        <authorList>
            <person name="Alioto T."/>
            <person name="Alioto T."/>
            <person name="Gomez Garrido J."/>
        </authorList>
    </citation>
    <scope>NUCLEOTIDE SEQUENCE</scope>
</reference>
<dbReference type="EMBL" id="HBUF01557614">
    <property type="protein sequence ID" value="CAG6760796.1"/>
    <property type="molecule type" value="Transcribed_RNA"/>
</dbReference>
<dbReference type="AlphaFoldDB" id="A0A8D9A6Y1"/>
<dbReference type="EMBL" id="HBUF01557612">
    <property type="protein sequence ID" value="CAG6760788.1"/>
    <property type="molecule type" value="Transcribed_RNA"/>
</dbReference>
<organism evidence="1">
    <name type="scientific">Cacopsylla melanoneura</name>
    <dbReference type="NCBI Taxonomy" id="428564"/>
    <lineage>
        <taxon>Eukaryota</taxon>
        <taxon>Metazoa</taxon>
        <taxon>Ecdysozoa</taxon>
        <taxon>Arthropoda</taxon>
        <taxon>Hexapoda</taxon>
        <taxon>Insecta</taxon>
        <taxon>Pterygota</taxon>
        <taxon>Neoptera</taxon>
        <taxon>Paraneoptera</taxon>
        <taxon>Hemiptera</taxon>
        <taxon>Sternorrhyncha</taxon>
        <taxon>Psylloidea</taxon>
        <taxon>Psyllidae</taxon>
        <taxon>Psyllinae</taxon>
        <taxon>Cacopsylla</taxon>
    </lineage>
</organism>
<sequence>MYRSATGLAQWWWNSFPSKYKTCPFLPRSATSHSRRVQFWRASCRTTHARATRANTVARVLSRGTISIASVPGVTSPKPVRKKSSVSSRRVQLIRNVET</sequence>
<accession>A0A8D9A6Y1</accession>
<dbReference type="EMBL" id="HBUF01557615">
    <property type="protein sequence ID" value="CAG6760802.1"/>
    <property type="molecule type" value="Transcribed_RNA"/>
</dbReference>